<feature type="transmembrane region" description="Helical" evidence="1">
    <location>
        <begin position="90"/>
        <end position="107"/>
    </location>
</feature>
<keyword evidence="1" id="KW-0812">Transmembrane</keyword>
<evidence type="ECO:0000313" key="2">
    <source>
        <dbReference type="EMBL" id="QKY89089.1"/>
    </source>
</evidence>
<evidence type="ECO:0000256" key="1">
    <source>
        <dbReference type="SAM" id="Phobius"/>
    </source>
</evidence>
<keyword evidence="2" id="KW-0496">Mitochondrion</keyword>
<accession>A0A7S5WS49</accession>
<feature type="transmembrane region" description="Helical" evidence="1">
    <location>
        <begin position="26"/>
        <end position="44"/>
    </location>
</feature>
<reference evidence="2" key="1">
    <citation type="journal article" date="2020" name="Gene">
        <title>Structure, gene order, and nucleotide composition of mitochondrial genomes in parasitic lice from Amblycera.</title>
        <authorList>
            <person name="Sweet A.D."/>
            <person name="Johnson K.P."/>
            <person name="Cao Y."/>
            <person name="de Moya R.S."/>
            <person name="Skinner R.K."/>
            <person name="Tan M."/>
            <person name="Virrueta-Herrera S."/>
            <person name="Cameron S.L."/>
        </authorList>
    </citation>
    <scope>NUCLEOTIDE SEQUENCE</scope>
    <source>
        <strain evidence="2">Mccos</strain>
    </source>
</reference>
<proteinExistence type="predicted"/>
<protein>
    <submittedName>
        <fullName evidence="2">NADH dehydrogenase subunit 6</fullName>
    </submittedName>
</protein>
<feature type="transmembrane region" description="Helical" evidence="1">
    <location>
        <begin position="51"/>
        <end position="70"/>
    </location>
</feature>
<keyword evidence="1" id="KW-0472">Membrane</keyword>
<dbReference type="AlphaFoldDB" id="A0A7S5WS49"/>
<keyword evidence="1" id="KW-1133">Transmembrane helix</keyword>
<organism evidence="2">
    <name type="scientific">Macrogyropus costalimai</name>
    <dbReference type="NCBI Taxonomy" id="1941320"/>
    <lineage>
        <taxon>Eukaryota</taxon>
        <taxon>Metazoa</taxon>
        <taxon>Ecdysozoa</taxon>
        <taxon>Arthropoda</taxon>
        <taxon>Hexapoda</taxon>
        <taxon>Insecta</taxon>
        <taxon>Pterygota</taxon>
        <taxon>Neoptera</taxon>
        <taxon>Paraneoptera</taxon>
        <taxon>Psocodea</taxon>
        <taxon>Troctomorpha</taxon>
        <taxon>Phthiraptera</taxon>
        <taxon>Amblycera</taxon>
        <taxon>Gyropidae</taxon>
        <taxon>Macrogyropus</taxon>
    </lineage>
</organism>
<gene>
    <name evidence="2" type="primary">nad6</name>
</gene>
<dbReference type="EMBL" id="MT644276">
    <property type="protein sequence ID" value="QKY89089.1"/>
    <property type="molecule type" value="Genomic_DNA"/>
</dbReference>
<geneLocation type="mitochondrion" evidence="2"/>
<sequence>MMMTFLFLFSMILVFFFFVLEEYSFMALLCLIFSSLIFSFLSYIQGMDPWWIIIFLLVFVVGILMIFSFMVSFNPENPFSIKESSKQKMILFKVLILLCVFTPWIFYNKSNNFIYLEFLMMESKEKIKEEKIKHSKAIKEYT</sequence>
<name>A0A7S5WS49_9NEOP</name>